<keyword evidence="5 8" id="KW-0812">Transmembrane</keyword>
<evidence type="ECO:0000256" key="7">
    <source>
        <dbReference type="ARBA" id="ARBA00023136"/>
    </source>
</evidence>
<dbReference type="InterPro" id="IPR038731">
    <property type="entry name" value="RgtA/B/C-like"/>
</dbReference>
<feature type="transmembrane region" description="Helical" evidence="8">
    <location>
        <begin position="205"/>
        <end position="225"/>
    </location>
</feature>
<feature type="transmembrane region" description="Helical" evidence="8">
    <location>
        <begin position="163"/>
        <end position="193"/>
    </location>
</feature>
<dbReference type="Pfam" id="PF13231">
    <property type="entry name" value="PMT_2"/>
    <property type="match status" value="1"/>
</dbReference>
<reference evidence="10 11" key="1">
    <citation type="submission" date="2021-03" db="EMBL/GenBank/DDBJ databases">
        <title>novel species isolated from a fishpond in China.</title>
        <authorList>
            <person name="Lu H."/>
            <person name="Cai Z."/>
        </authorList>
    </citation>
    <scope>NUCLEOTIDE SEQUENCE [LARGE SCALE GENOMIC DNA]</scope>
    <source>
        <strain evidence="10 11">Y57</strain>
    </source>
</reference>
<feature type="transmembrane region" description="Helical" evidence="8">
    <location>
        <begin position="384"/>
        <end position="404"/>
    </location>
</feature>
<accession>A0ABS3CMV7</accession>
<evidence type="ECO:0000256" key="1">
    <source>
        <dbReference type="ARBA" id="ARBA00004651"/>
    </source>
</evidence>
<evidence type="ECO:0000256" key="8">
    <source>
        <dbReference type="SAM" id="Phobius"/>
    </source>
</evidence>
<feature type="transmembrane region" description="Helical" evidence="8">
    <location>
        <begin position="61"/>
        <end position="79"/>
    </location>
</feature>
<keyword evidence="6 8" id="KW-1133">Transmembrane helix</keyword>
<sequence>MFFKSKFELSTFVAVVVTSIVLKALAVSFLSITPVSDAIAYWNMATSLMETGVMDDGHGNLAFYSAGYPLFLIPFISLFGKTYEVAQFVNVFLGAVSTILLYFCAKTFLKSHFWALISCLAWIFYPPNILYTEYLAKENLMTPLLLGQTLLLLNYQGEKIKTFLLGLIFALGVLVGSAILFTIIPIIFFLINFNKEKSRISLSSISNVLVFFIVFFITLFPWLIYTKSHLGEPVLTTNGGFNLYLGNNKNSTAYYMSIMDTPIADEWYELKREKGELKAFNHLKQLALTHIFENPVSTIKLSIEKVIVFWTPPYHEGKGEKSSGESLIRLVWLVIYSTIISLALGSLFFIRKFNRKHYLILSTILLYCLIHGAIYVIYRYRLPIIPLVIILSTFTSKEIFYNVFRKR</sequence>
<evidence type="ECO:0000313" key="11">
    <source>
        <dbReference type="Proteomes" id="UP000663992"/>
    </source>
</evidence>
<name>A0ABS3CMV7_9ALTE</name>
<keyword evidence="4" id="KW-0808">Transferase</keyword>
<evidence type="ECO:0000256" key="4">
    <source>
        <dbReference type="ARBA" id="ARBA00022679"/>
    </source>
</evidence>
<feature type="transmembrane region" description="Helical" evidence="8">
    <location>
        <begin position="12"/>
        <end position="40"/>
    </location>
</feature>
<protein>
    <submittedName>
        <fullName evidence="10">Glycosyltransferase family 39 protein</fullName>
    </submittedName>
</protein>
<comment type="caution">
    <text evidence="10">The sequence shown here is derived from an EMBL/GenBank/DDBJ whole genome shotgun (WGS) entry which is preliminary data.</text>
</comment>
<evidence type="ECO:0000256" key="3">
    <source>
        <dbReference type="ARBA" id="ARBA00022676"/>
    </source>
</evidence>
<feature type="transmembrane region" description="Helical" evidence="8">
    <location>
        <begin position="112"/>
        <end position="131"/>
    </location>
</feature>
<dbReference type="EMBL" id="JAFKCS010000001">
    <property type="protein sequence ID" value="MBN7818452.1"/>
    <property type="molecule type" value="Genomic_DNA"/>
</dbReference>
<dbReference type="RefSeq" id="WP_206592277.1">
    <property type="nucleotide sequence ID" value="NZ_JAFKCS010000001.1"/>
</dbReference>
<evidence type="ECO:0000313" key="10">
    <source>
        <dbReference type="EMBL" id="MBN7818452.1"/>
    </source>
</evidence>
<comment type="subcellular location">
    <subcellularLocation>
        <location evidence="1">Cell membrane</location>
        <topology evidence="1">Multi-pass membrane protein</topology>
    </subcellularLocation>
</comment>
<gene>
    <name evidence="10" type="ORF">J0A65_01175</name>
</gene>
<dbReference type="InterPro" id="IPR050297">
    <property type="entry name" value="LipidA_mod_glycosyltrf_83"/>
</dbReference>
<feature type="transmembrane region" description="Helical" evidence="8">
    <location>
        <begin position="330"/>
        <end position="350"/>
    </location>
</feature>
<evidence type="ECO:0000256" key="2">
    <source>
        <dbReference type="ARBA" id="ARBA00022475"/>
    </source>
</evidence>
<keyword evidence="11" id="KW-1185">Reference proteome</keyword>
<keyword evidence="7 8" id="KW-0472">Membrane</keyword>
<evidence type="ECO:0000259" key="9">
    <source>
        <dbReference type="Pfam" id="PF13231"/>
    </source>
</evidence>
<evidence type="ECO:0000256" key="6">
    <source>
        <dbReference type="ARBA" id="ARBA00022989"/>
    </source>
</evidence>
<keyword evidence="3" id="KW-0328">Glycosyltransferase</keyword>
<feature type="domain" description="Glycosyltransferase RgtA/B/C/D-like" evidence="9">
    <location>
        <begin position="72"/>
        <end position="222"/>
    </location>
</feature>
<dbReference type="PANTHER" id="PTHR33908:SF11">
    <property type="entry name" value="MEMBRANE PROTEIN"/>
    <property type="match status" value="1"/>
</dbReference>
<dbReference type="PANTHER" id="PTHR33908">
    <property type="entry name" value="MANNOSYLTRANSFERASE YKCB-RELATED"/>
    <property type="match status" value="1"/>
</dbReference>
<feature type="transmembrane region" description="Helical" evidence="8">
    <location>
        <begin position="85"/>
        <end position="105"/>
    </location>
</feature>
<evidence type="ECO:0000256" key="5">
    <source>
        <dbReference type="ARBA" id="ARBA00022692"/>
    </source>
</evidence>
<dbReference type="Proteomes" id="UP000663992">
    <property type="component" value="Unassembled WGS sequence"/>
</dbReference>
<keyword evidence="2" id="KW-1003">Cell membrane</keyword>
<feature type="transmembrane region" description="Helical" evidence="8">
    <location>
        <begin position="357"/>
        <end position="378"/>
    </location>
</feature>
<organism evidence="10 11">
    <name type="scientific">Bowmanella yangjiangensis</name>
    <dbReference type="NCBI Taxonomy" id="2811230"/>
    <lineage>
        <taxon>Bacteria</taxon>
        <taxon>Pseudomonadati</taxon>
        <taxon>Pseudomonadota</taxon>
        <taxon>Gammaproteobacteria</taxon>
        <taxon>Alteromonadales</taxon>
        <taxon>Alteromonadaceae</taxon>
        <taxon>Bowmanella</taxon>
    </lineage>
</organism>
<proteinExistence type="predicted"/>